<dbReference type="EMBL" id="JAEMHK010000015">
    <property type="protein sequence ID" value="MBJ6802041.1"/>
    <property type="molecule type" value="Genomic_DNA"/>
</dbReference>
<dbReference type="InterPro" id="IPR011989">
    <property type="entry name" value="ARM-like"/>
</dbReference>
<gene>
    <name evidence="1" type="ORF">JFN90_18080</name>
</gene>
<comment type="caution">
    <text evidence="1">The sequence shown here is derived from an EMBL/GenBank/DDBJ whole genome shotgun (WGS) entry which is preliminary data.</text>
</comment>
<protein>
    <submittedName>
        <fullName evidence="1">HEAT repeat domain-containing protein</fullName>
    </submittedName>
</protein>
<dbReference type="InterPro" id="IPR016024">
    <property type="entry name" value="ARM-type_fold"/>
</dbReference>
<evidence type="ECO:0000313" key="2">
    <source>
        <dbReference type="Proteomes" id="UP000641025"/>
    </source>
</evidence>
<keyword evidence="2" id="KW-1185">Reference proteome</keyword>
<proteinExistence type="predicted"/>
<sequence length="565" mass="63164">MMEQAVEQSDVGKKELASVTQIVLGMIKTSKALRIYLPNNPVLIGFISDLGTRMTVHLARYGELTLDVEQFVLRYQGAQVYENKDPKESMASRLHADGIRTVFFDQGVAPAEIVAFLGVVGFERPSGDDDVVTQLWERNLQHIGYLTEDDFSDPYLLREAEDANQQRDALERIRQALTEQPPPAPRMIPKHLLMLTADEEEWLRKAVDLEGRCNGLDDVIRILATILGEVQEPELFADFAAILGNLAVNLVLAGDIAHAVKLARFLDRLQKLPITAPEQRQQLAEVLAAILSTSTVEVLKVALDGNEAAIEYGQLKELLLILGIPSLGSICELLGRVEKLKVRKLIVEVLVELGRGDPAVFQPFLSDPRWYLVRNVVLILSQIGTPAALKMILGLITHREPRIRREVLGFLERTSDAKAKTYILKFLRDESSPLRIKALQVLTRERLPFALKPIVALAGADDFQERPFEEKREIFLALGELGQESVLPLLREQLMKRYWFQKGNEKESVQLAALGLGRIRSRSALQLLEEARGQKKGSEIRSILDQAIASYVARQRSAGRGEVGA</sequence>
<evidence type="ECO:0000313" key="1">
    <source>
        <dbReference type="EMBL" id="MBJ6802041.1"/>
    </source>
</evidence>
<name>A0ABS0YVU5_9BACT</name>
<dbReference type="Pfam" id="PF13646">
    <property type="entry name" value="HEAT_2"/>
    <property type="match status" value="1"/>
</dbReference>
<dbReference type="SUPFAM" id="SSF48371">
    <property type="entry name" value="ARM repeat"/>
    <property type="match status" value="1"/>
</dbReference>
<accession>A0ABS0YVU5</accession>
<dbReference type="Proteomes" id="UP000641025">
    <property type="component" value="Unassembled WGS sequence"/>
</dbReference>
<reference evidence="1 2" key="1">
    <citation type="submission" date="2020-12" db="EMBL/GenBank/DDBJ databases">
        <title>Geomonas sp. Red259, isolated from paddy soil.</title>
        <authorList>
            <person name="Xu Z."/>
            <person name="Zhang Z."/>
            <person name="Masuda Y."/>
            <person name="Itoh H."/>
            <person name="Senoo K."/>
        </authorList>
    </citation>
    <scope>NUCLEOTIDE SEQUENCE [LARGE SCALE GENOMIC DNA]</scope>
    <source>
        <strain evidence="1 2">Red259</strain>
    </source>
</reference>
<dbReference type="Gene3D" id="1.25.10.10">
    <property type="entry name" value="Leucine-rich Repeat Variant"/>
    <property type="match status" value="1"/>
</dbReference>
<organism evidence="1 2">
    <name type="scientific">Geomonas propionica</name>
    <dbReference type="NCBI Taxonomy" id="2798582"/>
    <lineage>
        <taxon>Bacteria</taxon>
        <taxon>Pseudomonadati</taxon>
        <taxon>Thermodesulfobacteriota</taxon>
        <taxon>Desulfuromonadia</taxon>
        <taxon>Geobacterales</taxon>
        <taxon>Geobacteraceae</taxon>
        <taxon>Geomonas</taxon>
    </lineage>
</organism>